<protein>
    <recommendedName>
        <fullName evidence="3">Alpha/beta hydrolase</fullName>
    </recommendedName>
</protein>
<evidence type="ECO:0008006" key="3">
    <source>
        <dbReference type="Google" id="ProtNLM"/>
    </source>
</evidence>
<proteinExistence type="predicted"/>
<reference evidence="1 2" key="1">
    <citation type="submission" date="2018-05" db="EMBL/GenBank/DDBJ databases">
        <title>Evolution of GPA BGCs.</title>
        <authorList>
            <person name="Waglechner N."/>
            <person name="Wright G.D."/>
        </authorList>
    </citation>
    <scope>NUCLEOTIDE SEQUENCE [LARGE SCALE GENOMIC DNA]</scope>
    <source>
        <strain evidence="1 2">DSM 5908</strain>
    </source>
</reference>
<name>A0A428VYZ4_AMYBA</name>
<gene>
    <name evidence="1" type="ORF">DMA12_41950</name>
</gene>
<dbReference type="Proteomes" id="UP000286716">
    <property type="component" value="Unassembled WGS sequence"/>
</dbReference>
<sequence length="503" mass="55175">MSAHKLPVVYVRGFAATSSEIDDAVDDPLYGFNKGAVHVRIGSDDKPWFHQFEGPLLRLISDERYQLLVHGDQRAFLLSQEDAAVPEATVWIHRFYDQAATTFGAEPAAFVLEDAAEDLFDFVKLVLTKTGAPRVFLVAHSMGGLICRSMIQRVIPLADGAADAATSYVDRLFTYGTPHSGIQFAHGFGLLEKLRDLFNIDAAAIFGPDRMYEYLTTDGGNRPNGWSPADVPDGVFPKERIFCLVGTDSEDYAVARGLSSKLVGVRSDGLVQIDRAFVPGANRALVHRSHSGRYGLVNSEEGYQNLRRFLFGDLRAQVDLVHVEPPPGSGDDGVIRQVEVQLAIRQLPVLVDERTSAHHCPIQFEPTPAEDPVLPLLVTFLTSRLPRPTDTLRYSLHLRLLSLAETGLELALDPANHLEQTADFDDTLVVDVQPGNGDEQPAQAWAVWNSELPGAIRNWTPTGDPLPGDQSGDGWMTEVALPETANPLFGPTAAIRLTLTPWQ</sequence>
<dbReference type="EMBL" id="QHHU01000093">
    <property type="protein sequence ID" value="RSM36042.1"/>
    <property type="molecule type" value="Genomic_DNA"/>
</dbReference>
<keyword evidence="2" id="KW-1185">Reference proteome</keyword>
<comment type="caution">
    <text evidence="1">The sequence shown here is derived from an EMBL/GenBank/DDBJ whole genome shotgun (WGS) entry which is preliminary data.</text>
</comment>
<dbReference type="RefSeq" id="WP_043791441.1">
    <property type="nucleotide sequence ID" value="NZ_QHHU01000093.1"/>
</dbReference>
<dbReference type="OrthoDB" id="8871309at2"/>
<dbReference type="AlphaFoldDB" id="A0A428VYZ4"/>
<organism evidence="1 2">
    <name type="scientific">Amycolatopsis balhimycina DSM 5908</name>
    <dbReference type="NCBI Taxonomy" id="1081091"/>
    <lineage>
        <taxon>Bacteria</taxon>
        <taxon>Bacillati</taxon>
        <taxon>Actinomycetota</taxon>
        <taxon>Actinomycetes</taxon>
        <taxon>Pseudonocardiales</taxon>
        <taxon>Pseudonocardiaceae</taxon>
        <taxon>Amycolatopsis</taxon>
    </lineage>
</organism>
<dbReference type="Gene3D" id="3.40.50.1820">
    <property type="entry name" value="alpha/beta hydrolase"/>
    <property type="match status" value="1"/>
</dbReference>
<dbReference type="SUPFAM" id="SSF53474">
    <property type="entry name" value="alpha/beta-Hydrolases"/>
    <property type="match status" value="1"/>
</dbReference>
<evidence type="ECO:0000313" key="1">
    <source>
        <dbReference type="EMBL" id="RSM36042.1"/>
    </source>
</evidence>
<accession>A0A428VYZ4</accession>
<dbReference type="InterPro" id="IPR029058">
    <property type="entry name" value="AB_hydrolase_fold"/>
</dbReference>
<evidence type="ECO:0000313" key="2">
    <source>
        <dbReference type="Proteomes" id="UP000286716"/>
    </source>
</evidence>